<organism evidence="8 9">
    <name type="scientific">Salinispira pacifica</name>
    <dbReference type="NCBI Taxonomy" id="1307761"/>
    <lineage>
        <taxon>Bacteria</taxon>
        <taxon>Pseudomonadati</taxon>
        <taxon>Spirochaetota</taxon>
        <taxon>Spirochaetia</taxon>
        <taxon>Spirochaetales</taxon>
        <taxon>Spirochaetaceae</taxon>
        <taxon>Salinispira</taxon>
    </lineage>
</organism>
<dbReference type="InterPro" id="IPR007156">
    <property type="entry name" value="MamQ_LemA"/>
</dbReference>
<evidence type="ECO:0000256" key="6">
    <source>
        <dbReference type="SAM" id="Coils"/>
    </source>
</evidence>
<keyword evidence="6" id="KW-0175">Coiled coil</keyword>
<keyword evidence="7" id="KW-0732">Signal</keyword>
<dbReference type="Proteomes" id="UP000018680">
    <property type="component" value="Chromosome"/>
</dbReference>
<protein>
    <submittedName>
        <fullName evidence="8">LemA family protein</fullName>
    </submittedName>
</protein>
<dbReference type="GO" id="GO:0016020">
    <property type="term" value="C:membrane"/>
    <property type="evidence" value="ECO:0007669"/>
    <property type="project" value="UniProtKB-SubCell"/>
</dbReference>
<evidence type="ECO:0000256" key="5">
    <source>
        <dbReference type="ARBA" id="ARBA00023136"/>
    </source>
</evidence>
<feature type="signal peptide" evidence="7">
    <location>
        <begin position="1"/>
        <end position="25"/>
    </location>
</feature>
<dbReference type="RefSeq" id="WP_024268594.1">
    <property type="nucleotide sequence ID" value="NC_023035.1"/>
</dbReference>
<keyword evidence="4" id="KW-1133">Transmembrane helix</keyword>
<reference evidence="8 9" key="1">
    <citation type="journal article" date="2015" name="Stand. Genomic Sci.">
        <title>Complete genome sequence and description of Salinispira pacifica gen. nov., sp. nov., a novel spirochaete isolated form a hypersaline microbial mat.</title>
        <authorList>
            <person name="Ben Hania W."/>
            <person name="Joseph M."/>
            <person name="Schumann P."/>
            <person name="Bunk B."/>
            <person name="Fiebig A."/>
            <person name="Sproer C."/>
            <person name="Klenk H.P."/>
            <person name="Fardeau M.L."/>
            <person name="Spring S."/>
        </authorList>
    </citation>
    <scope>NUCLEOTIDE SEQUENCE [LARGE SCALE GENOMIC DNA]</scope>
    <source>
        <strain evidence="8 9">L21-RPul-D2</strain>
    </source>
</reference>
<feature type="coiled-coil region" evidence="6">
    <location>
        <begin position="131"/>
        <end position="158"/>
    </location>
</feature>
<dbReference type="AlphaFoldDB" id="V5WJ80"/>
<dbReference type="PANTHER" id="PTHR34478">
    <property type="entry name" value="PROTEIN LEMA"/>
    <property type="match status" value="1"/>
</dbReference>
<evidence type="ECO:0000313" key="8">
    <source>
        <dbReference type="EMBL" id="AHC15690.1"/>
    </source>
</evidence>
<dbReference type="eggNOG" id="COG1704">
    <property type="taxonomic scope" value="Bacteria"/>
</dbReference>
<dbReference type="KEGG" id="slr:L21SP2_2335"/>
<sequence length="198" mass="22226">MKRKIMRATIFAVAAAAILTLSSCGYNRLQALEEQVFRSFGDLEAQLQRRYDLIPNLVETVKGYADREQETLVAVTEARSRVGSIQAGPDIVDDPEKLAQFQEAQGELSSALSRLLVVTENYPELKADQGFLDLQNQLEGTENRIAVARQRYNEAVQSFNTSIRRFPESLTNNLMLNLERKEYFQASSGADEAPSVDF</sequence>
<evidence type="ECO:0000313" key="9">
    <source>
        <dbReference type="Proteomes" id="UP000018680"/>
    </source>
</evidence>
<dbReference type="Pfam" id="PF04011">
    <property type="entry name" value="LemA"/>
    <property type="match status" value="1"/>
</dbReference>
<dbReference type="InterPro" id="IPR023353">
    <property type="entry name" value="LemA-like_dom_sf"/>
</dbReference>
<comment type="similarity">
    <text evidence="2">Belongs to the LemA family.</text>
</comment>
<dbReference type="PROSITE" id="PS51257">
    <property type="entry name" value="PROKAR_LIPOPROTEIN"/>
    <property type="match status" value="1"/>
</dbReference>
<dbReference type="PATRIC" id="fig|1307761.3.peg.2327"/>
<keyword evidence="5" id="KW-0472">Membrane</keyword>
<dbReference type="Gene3D" id="1.20.1440.20">
    <property type="entry name" value="LemA-like domain"/>
    <property type="match status" value="1"/>
</dbReference>
<evidence type="ECO:0000256" key="2">
    <source>
        <dbReference type="ARBA" id="ARBA00008854"/>
    </source>
</evidence>
<feature type="chain" id="PRO_5004741953" evidence="7">
    <location>
        <begin position="26"/>
        <end position="198"/>
    </location>
</feature>
<dbReference type="HOGENOM" id="CLU_056714_0_0_12"/>
<proteinExistence type="inferred from homology"/>
<dbReference type="EMBL" id="CP006939">
    <property type="protein sequence ID" value="AHC15690.1"/>
    <property type="molecule type" value="Genomic_DNA"/>
</dbReference>
<gene>
    <name evidence="8" type="ORF">L21SP2_2335</name>
</gene>
<evidence type="ECO:0000256" key="1">
    <source>
        <dbReference type="ARBA" id="ARBA00004167"/>
    </source>
</evidence>
<accession>V5WJ80</accession>
<evidence type="ECO:0000256" key="3">
    <source>
        <dbReference type="ARBA" id="ARBA00022692"/>
    </source>
</evidence>
<dbReference type="STRING" id="1307761.L21SP2_2335"/>
<dbReference type="PANTHER" id="PTHR34478:SF2">
    <property type="entry name" value="MEMBRANE PROTEIN"/>
    <property type="match status" value="1"/>
</dbReference>
<evidence type="ECO:0000256" key="4">
    <source>
        <dbReference type="ARBA" id="ARBA00022989"/>
    </source>
</evidence>
<keyword evidence="9" id="KW-1185">Reference proteome</keyword>
<comment type="subcellular location">
    <subcellularLocation>
        <location evidence="1">Membrane</location>
        <topology evidence="1">Single-pass membrane protein</topology>
    </subcellularLocation>
</comment>
<dbReference type="SUPFAM" id="SSF140478">
    <property type="entry name" value="LemA-like"/>
    <property type="match status" value="1"/>
</dbReference>
<keyword evidence="3" id="KW-0812">Transmembrane</keyword>
<name>V5WJ80_9SPIO</name>
<evidence type="ECO:0000256" key="7">
    <source>
        <dbReference type="SAM" id="SignalP"/>
    </source>
</evidence>